<dbReference type="InterPro" id="IPR000524">
    <property type="entry name" value="Tscrpt_reg_HTH_GntR"/>
</dbReference>
<dbReference type="Gene3D" id="1.20.120.530">
    <property type="entry name" value="GntR ligand-binding domain-like"/>
    <property type="match status" value="1"/>
</dbReference>
<evidence type="ECO:0000256" key="2">
    <source>
        <dbReference type="ARBA" id="ARBA00023125"/>
    </source>
</evidence>
<dbReference type="SMART" id="SM00345">
    <property type="entry name" value="HTH_GNTR"/>
    <property type="match status" value="1"/>
</dbReference>
<dbReference type="PROSITE" id="PS50949">
    <property type="entry name" value="HTH_GNTR"/>
    <property type="match status" value="1"/>
</dbReference>
<dbReference type="SMART" id="SM00895">
    <property type="entry name" value="FCD"/>
    <property type="match status" value="1"/>
</dbReference>
<dbReference type="InterPro" id="IPR036388">
    <property type="entry name" value="WH-like_DNA-bd_sf"/>
</dbReference>
<dbReference type="SUPFAM" id="SSF48008">
    <property type="entry name" value="GntR ligand-binding domain-like"/>
    <property type="match status" value="1"/>
</dbReference>
<dbReference type="GO" id="GO:0003700">
    <property type="term" value="F:DNA-binding transcription factor activity"/>
    <property type="evidence" value="ECO:0007669"/>
    <property type="project" value="InterPro"/>
</dbReference>
<comment type="caution">
    <text evidence="5">The sequence shown here is derived from an EMBL/GenBank/DDBJ whole genome shotgun (WGS) entry which is preliminary data.</text>
</comment>
<dbReference type="Pfam" id="PF07729">
    <property type="entry name" value="FCD"/>
    <property type="match status" value="1"/>
</dbReference>
<evidence type="ECO:0000313" key="6">
    <source>
        <dbReference type="Proteomes" id="UP000251956"/>
    </source>
</evidence>
<protein>
    <submittedName>
        <fullName evidence="5">FadR family transcriptional regulator</fullName>
    </submittedName>
</protein>
<dbReference type="PANTHER" id="PTHR43537">
    <property type="entry name" value="TRANSCRIPTIONAL REGULATOR, GNTR FAMILY"/>
    <property type="match status" value="1"/>
</dbReference>
<keyword evidence="3" id="KW-0804">Transcription</keyword>
<evidence type="ECO:0000313" key="5">
    <source>
        <dbReference type="EMBL" id="RAZ80108.1"/>
    </source>
</evidence>
<organism evidence="5 6">
    <name type="scientific">Mesorhizobium atlanticum</name>
    <dbReference type="NCBI Taxonomy" id="2233532"/>
    <lineage>
        <taxon>Bacteria</taxon>
        <taxon>Pseudomonadati</taxon>
        <taxon>Pseudomonadota</taxon>
        <taxon>Alphaproteobacteria</taxon>
        <taxon>Hyphomicrobiales</taxon>
        <taxon>Phyllobacteriaceae</taxon>
        <taxon>Mesorhizobium</taxon>
    </lineage>
</organism>
<feature type="domain" description="HTH gntR-type" evidence="4">
    <location>
        <begin position="7"/>
        <end position="75"/>
    </location>
</feature>
<dbReference type="CDD" id="cd07377">
    <property type="entry name" value="WHTH_GntR"/>
    <property type="match status" value="1"/>
</dbReference>
<dbReference type="GO" id="GO:0003677">
    <property type="term" value="F:DNA binding"/>
    <property type="evidence" value="ECO:0007669"/>
    <property type="project" value="UniProtKB-KW"/>
</dbReference>
<dbReference type="EMBL" id="QMBQ01000001">
    <property type="protein sequence ID" value="RAZ80108.1"/>
    <property type="molecule type" value="Genomic_DNA"/>
</dbReference>
<evidence type="ECO:0000256" key="3">
    <source>
        <dbReference type="ARBA" id="ARBA00023163"/>
    </source>
</evidence>
<dbReference type="Pfam" id="PF00392">
    <property type="entry name" value="GntR"/>
    <property type="match status" value="1"/>
</dbReference>
<dbReference type="OrthoDB" id="9028214at2"/>
<name>A0A330GXL4_9HYPH</name>
<accession>A0A330GXL4</accession>
<dbReference type="Proteomes" id="UP000251956">
    <property type="component" value="Unassembled WGS sequence"/>
</dbReference>
<proteinExistence type="predicted"/>
<gene>
    <name evidence="5" type="ORF">DPM35_02090</name>
</gene>
<keyword evidence="6" id="KW-1185">Reference proteome</keyword>
<dbReference type="SUPFAM" id="SSF46785">
    <property type="entry name" value="Winged helix' DNA-binding domain"/>
    <property type="match status" value="1"/>
</dbReference>
<dbReference type="RefSeq" id="WP_112125666.1">
    <property type="nucleotide sequence ID" value="NZ_QMBQ01000001.1"/>
</dbReference>
<dbReference type="AlphaFoldDB" id="A0A330GXL4"/>
<keyword evidence="2" id="KW-0238">DNA-binding</keyword>
<reference evidence="5 6" key="1">
    <citation type="submission" date="2018-07" db="EMBL/GenBank/DDBJ databases">
        <title>Diversity of Mesorhizobium strains in Brazil.</title>
        <authorList>
            <person name="Helene L.C.F."/>
            <person name="Dall'Agnol R."/>
            <person name="Delamuta J.R.M."/>
            <person name="Hungria M."/>
        </authorList>
    </citation>
    <scope>NUCLEOTIDE SEQUENCE [LARGE SCALE GENOMIC DNA]</scope>
    <source>
        <strain evidence="5 6">CNPSo 3140</strain>
    </source>
</reference>
<sequence>MAGNQTSSVTDEIANILGREILGGLFPPGATLIGEEEICARFRASRSAAREAVKILWAKGLLVTRPRRGSRIRPLKDWNFLDPSVLGWLRESATPRHFITELLEVRLGFECEAAALAASRNNADEIAAIREAFEAMRAASSGQGDPVLSDAAFHEAVLAATGNRFFLPLSALIHTALQYSVPTTNALFGHQVGDLDAHGKVLKAIEAGDSARARKAMHDMLSEVLARVRTAVELTGAA</sequence>
<dbReference type="InterPro" id="IPR008920">
    <property type="entry name" value="TF_FadR/GntR_C"/>
</dbReference>
<dbReference type="PANTHER" id="PTHR43537:SF44">
    <property type="entry name" value="GNTR FAMILY REGULATORY PROTEIN"/>
    <property type="match status" value="1"/>
</dbReference>
<dbReference type="InterPro" id="IPR011711">
    <property type="entry name" value="GntR_C"/>
</dbReference>
<dbReference type="InterPro" id="IPR036390">
    <property type="entry name" value="WH_DNA-bd_sf"/>
</dbReference>
<dbReference type="Gene3D" id="1.10.10.10">
    <property type="entry name" value="Winged helix-like DNA-binding domain superfamily/Winged helix DNA-binding domain"/>
    <property type="match status" value="1"/>
</dbReference>
<evidence type="ECO:0000259" key="4">
    <source>
        <dbReference type="PROSITE" id="PS50949"/>
    </source>
</evidence>
<evidence type="ECO:0000256" key="1">
    <source>
        <dbReference type="ARBA" id="ARBA00023015"/>
    </source>
</evidence>
<keyword evidence="1" id="KW-0805">Transcription regulation</keyword>